<dbReference type="AlphaFoldDB" id="A0AA88ZUR0"/>
<dbReference type="NCBIfam" id="TIGR00257">
    <property type="entry name" value="IMPACT_YIGZ"/>
    <property type="match status" value="1"/>
</dbReference>
<dbReference type="SUPFAM" id="SSF54980">
    <property type="entry name" value="EF-G C-terminal domain-like"/>
    <property type="match status" value="1"/>
</dbReference>
<feature type="domain" description="Impact N-terminal" evidence="2">
    <location>
        <begin position="17"/>
        <end position="121"/>
    </location>
</feature>
<dbReference type="InterPro" id="IPR023582">
    <property type="entry name" value="Impact"/>
</dbReference>
<feature type="domain" description="UPF0029" evidence="3">
    <location>
        <begin position="138"/>
        <end position="193"/>
    </location>
</feature>
<comment type="similarity">
    <text evidence="1">Belongs to the IMPACT family.</text>
</comment>
<dbReference type="RefSeq" id="WP_039247907.1">
    <property type="nucleotide sequence ID" value="NZ_JDRX01000001.1"/>
</dbReference>
<protein>
    <submittedName>
        <fullName evidence="4">Thymidylate synthase</fullName>
    </submittedName>
</protein>
<evidence type="ECO:0000313" key="5">
    <source>
        <dbReference type="Proteomes" id="UP000030016"/>
    </source>
</evidence>
<accession>A0AA88ZUR0</accession>
<dbReference type="PANTHER" id="PTHR16301">
    <property type="entry name" value="IMPACT-RELATED"/>
    <property type="match status" value="1"/>
</dbReference>
<evidence type="ECO:0000256" key="1">
    <source>
        <dbReference type="ARBA" id="ARBA00007665"/>
    </source>
</evidence>
<dbReference type="Proteomes" id="UP000030016">
    <property type="component" value="Unassembled WGS sequence"/>
</dbReference>
<dbReference type="GO" id="GO:0006446">
    <property type="term" value="P:regulation of translational initiation"/>
    <property type="evidence" value="ECO:0007669"/>
    <property type="project" value="TreeGrafter"/>
</dbReference>
<proteinExistence type="inferred from homology"/>
<dbReference type="Gene3D" id="3.30.230.30">
    <property type="entry name" value="Impact, N-terminal domain"/>
    <property type="match status" value="1"/>
</dbReference>
<dbReference type="InterPro" id="IPR035647">
    <property type="entry name" value="EFG_III/V"/>
</dbReference>
<evidence type="ECO:0000313" key="4">
    <source>
        <dbReference type="EMBL" id="KGN03482.1"/>
    </source>
</evidence>
<name>A0AA88ZUR0_CLONO</name>
<comment type="caution">
    <text evidence="4">The sequence shown here is derived from an EMBL/GenBank/DDBJ whole genome shotgun (WGS) entry which is preliminary data.</text>
</comment>
<dbReference type="Gene3D" id="3.30.70.240">
    <property type="match status" value="1"/>
</dbReference>
<gene>
    <name evidence="4" type="ORF">Z969_00490</name>
</gene>
<dbReference type="InterPro" id="IPR020569">
    <property type="entry name" value="UPF0029_Impact_CS"/>
</dbReference>
<evidence type="ECO:0000259" key="3">
    <source>
        <dbReference type="Pfam" id="PF09186"/>
    </source>
</evidence>
<dbReference type="Pfam" id="PF01205">
    <property type="entry name" value="Impact_N"/>
    <property type="match status" value="1"/>
</dbReference>
<dbReference type="InterPro" id="IPR020568">
    <property type="entry name" value="Ribosomal_Su5_D2-typ_SF"/>
</dbReference>
<dbReference type="InterPro" id="IPR015269">
    <property type="entry name" value="UPF0029_Impact_C"/>
</dbReference>
<dbReference type="EMBL" id="JDRX01000001">
    <property type="protein sequence ID" value="KGN03482.1"/>
    <property type="molecule type" value="Genomic_DNA"/>
</dbReference>
<dbReference type="PROSITE" id="PS00910">
    <property type="entry name" value="UPF0029"/>
    <property type="match status" value="1"/>
</dbReference>
<evidence type="ECO:0000259" key="2">
    <source>
        <dbReference type="Pfam" id="PF01205"/>
    </source>
</evidence>
<organism evidence="4 5">
    <name type="scientific">Clostridium novyi A str. 4570</name>
    <dbReference type="NCBI Taxonomy" id="1444290"/>
    <lineage>
        <taxon>Bacteria</taxon>
        <taxon>Bacillati</taxon>
        <taxon>Bacillota</taxon>
        <taxon>Clostridia</taxon>
        <taxon>Eubacteriales</taxon>
        <taxon>Clostridiaceae</taxon>
        <taxon>Clostridium</taxon>
    </lineage>
</organism>
<dbReference type="PANTHER" id="PTHR16301:SF20">
    <property type="entry name" value="IMPACT FAMILY MEMBER YIGZ"/>
    <property type="match status" value="1"/>
</dbReference>
<sequence>MSYFTIKDESREEFEEKKSIFIGHAKRVHTEEDARAFVDKIKEEFKDARHNVYAYIIGENMGIQRYTDDGEPQGTAGVPVLDVMKKNGVTDVAIVVTRYFGGILLGTGGLVRAYSKAAAMAVEKAGIVEKVKGLPLKINIDYDLLGKVQYVCGQNLWHMEDTEYTDKVSILILTESSNCDNIKNKITEATSGKAEFIEGKEHYYFKMENRLYKDDDEQYQ</sequence>
<dbReference type="GO" id="GO:0005737">
    <property type="term" value="C:cytoplasm"/>
    <property type="evidence" value="ECO:0007669"/>
    <property type="project" value="TreeGrafter"/>
</dbReference>
<dbReference type="InterPro" id="IPR036956">
    <property type="entry name" value="Impact_N_sf"/>
</dbReference>
<dbReference type="Pfam" id="PF09186">
    <property type="entry name" value="DUF1949"/>
    <property type="match status" value="1"/>
</dbReference>
<dbReference type="InterPro" id="IPR001498">
    <property type="entry name" value="Impact_N"/>
</dbReference>
<dbReference type="InterPro" id="IPR015796">
    <property type="entry name" value="Impact_YigZ-like"/>
</dbReference>
<dbReference type="SUPFAM" id="SSF54211">
    <property type="entry name" value="Ribosomal protein S5 domain 2-like"/>
    <property type="match status" value="1"/>
</dbReference>
<reference evidence="4 5" key="1">
    <citation type="submission" date="2014-01" db="EMBL/GenBank/DDBJ databases">
        <title>Plasmidome dynamics in the species complex Clostridium novyi sensu lato converts strains of independent lineages into distinctly different pathogens.</title>
        <authorList>
            <person name="Skarin H."/>
            <person name="Segerman B."/>
        </authorList>
    </citation>
    <scope>NUCLEOTIDE SEQUENCE [LARGE SCALE GENOMIC DNA]</scope>
    <source>
        <strain evidence="4 5">4570</strain>
    </source>
</reference>